<keyword evidence="6 8" id="KW-0440">LIM domain</keyword>
<dbReference type="CDD" id="cd09400">
    <property type="entry name" value="LIM_like_1"/>
    <property type="match status" value="1"/>
</dbReference>
<dbReference type="CDD" id="cd21253">
    <property type="entry name" value="CH_MICALL2"/>
    <property type="match status" value="1"/>
</dbReference>
<feature type="region of interest" description="Disordered" evidence="9">
    <location>
        <begin position="630"/>
        <end position="764"/>
    </location>
</feature>
<evidence type="ECO:0000256" key="9">
    <source>
        <dbReference type="SAM" id="MobiDB-lite"/>
    </source>
</evidence>
<dbReference type="FunFam" id="1.10.418.10:FF:000023">
    <property type="entry name" value="EH domain-binding protein 1 isoform X1"/>
    <property type="match status" value="1"/>
</dbReference>
<keyword evidence="5 8" id="KW-0862">Zinc</keyword>
<evidence type="ECO:0000256" key="3">
    <source>
        <dbReference type="ARBA" id="ARBA00022723"/>
    </source>
</evidence>
<feature type="compositionally biased region" description="Low complexity" evidence="9">
    <location>
        <begin position="853"/>
        <end position="875"/>
    </location>
</feature>
<evidence type="ECO:0000256" key="5">
    <source>
        <dbReference type="ARBA" id="ARBA00022833"/>
    </source>
</evidence>
<feature type="compositionally biased region" description="Basic and acidic residues" evidence="9">
    <location>
        <begin position="966"/>
        <end position="980"/>
    </location>
</feature>
<feature type="compositionally biased region" description="Acidic residues" evidence="9">
    <location>
        <begin position="781"/>
        <end position="790"/>
    </location>
</feature>
<feature type="compositionally biased region" description="Polar residues" evidence="9">
    <location>
        <begin position="981"/>
        <end position="1000"/>
    </location>
</feature>
<feature type="compositionally biased region" description="Acidic residues" evidence="9">
    <location>
        <begin position="294"/>
        <end position="304"/>
    </location>
</feature>
<dbReference type="SUPFAM" id="SSF47576">
    <property type="entry name" value="Calponin-homology domain, CH-domain"/>
    <property type="match status" value="1"/>
</dbReference>
<organism evidence="13 14">
    <name type="scientific">Sitophilus oryzae</name>
    <name type="common">Rice weevil</name>
    <name type="synonym">Curculio oryzae</name>
    <dbReference type="NCBI Taxonomy" id="7048"/>
    <lineage>
        <taxon>Eukaryota</taxon>
        <taxon>Metazoa</taxon>
        <taxon>Ecdysozoa</taxon>
        <taxon>Arthropoda</taxon>
        <taxon>Hexapoda</taxon>
        <taxon>Insecta</taxon>
        <taxon>Pterygota</taxon>
        <taxon>Neoptera</taxon>
        <taxon>Endopterygota</taxon>
        <taxon>Coleoptera</taxon>
        <taxon>Polyphaga</taxon>
        <taxon>Cucujiformia</taxon>
        <taxon>Curculionidae</taxon>
        <taxon>Dryophthorinae</taxon>
        <taxon>Sitophilus</taxon>
    </lineage>
</organism>
<dbReference type="InterPro" id="IPR022735">
    <property type="entry name" value="bMERB_dom"/>
</dbReference>
<feature type="domain" description="Calponin-homology (CH)" evidence="10">
    <location>
        <begin position="4"/>
        <end position="110"/>
    </location>
</feature>
<evidence type="ECO:0000256" key="8">
    <source>
        <dbReference type="PROSITE-ProRule" id="PRU00125"/>
    </source>
</evidence>
<dbReference type="InterPro" id="IPR036872">
    <property type="entry name" value="CH_dom_sf"/>
</dbReference>
<evidence type="ECO:0000259" key="12">
    <source>
        <dbReference type="PROSITE" id="PS51848"/>
    </source>
</evidence>
<comment type="subcellular location">
    <subcellularLocation>
        <location evidence="1">Endosome</location>
    </subcellularLocation>
</comment>
<keyword evidence="4" id="KW-0967">Endosome</keyword>
<evidence type="ECO:0000313" key="15">
    <source>
        <dbReference type="RefSeq" id="XP_030752890.1"/>
    </source>
</evidence>
<feature type="domain" description="LIM zinc-binding" evidence="11">
    <location>
        <begin position="155"/>
        <end position="218"/>
    </location>
</feature>
<dbReference type="SMART" id="SM00132">
    <property type="entry name" value="LIM"/>
    <property type="match status" value="1"/>
</dbReference>
<feature type="domain" description="BMERB" evidence="12">
    <location>
        <begin position="1020"/>
        <end position="1180"/>
    </location>
</feature>
<dbReference type="PROSITE" id="PS51848">
    <property type="entry name" value="BMERB"/>
    <property type="match status" value="1"/>
</dbReference>
<evidence type="ECO:0000313" key="14">
    <source>
        <dbReference type="RefSeq" id="XP_030752881.1"/>
    </source>
</evidence>
<dbReference type="SMART" id="SM01203">
    <property type="entry name" value="DUF3585"/>
    <property type="match status" value="1"/>
</dbReference>
<evidence type="ECO:0000259" key="11">
    <source>
        <dbReference type="PROSITE" id="PS50023"/>
    </source>
</evidence>
<dbReference type="PROSITE" id="PS50023">
    <property type="entry name" value="LIM_DOMAIN_2"/>
    <property type="match status" value="1"/>
</dbReference>
<feature type="region of interest" description="Disordered" evidence="9">
    <location>
        <begin position="291"/>
        <end position="336"/>
    </location>
</feature>
<dbReference type="GO" id="GO:0046872">
    <property type="term" value="F:metal ion binding"/>
    <property type="evidence" value="ECO:0007669"/>
    <property type="project" value="UniProtKB-KW"/>
</dbReference>
<feature type="compositionally biased region" description="Polar residues" evidence="9">
    <location>
        <begin position="945"/>
        <end position="963"/>
    </location>
</feature>
<accession>A0A6J2XP87</accession>
<dbReference type="Gene3D" id="2.10.110.10">
    <property type="entry name" value="Cysteine Rich Protein"/>
    <property type="match status" value="1"/>
</dbReference>
<evidence type="ECO:0000313" key="13">
    <source>
        <dbReference type="Proteomes" id="UP000504635"/>
    </source>
</evidence>
<feature type="compositionally biased region" description="Low complexity" evidence="9">
    <location>
        <begin position="894"/>
        <end position="915"/>
    </location>
</feature>
<dbReference type="PROSITE" id="PS00478">
    <property type="entry name" value="LIM_DOMAIN_1"/>
    <property type="match status" value="1"/>
</dbReference>
<evidence type="ECO:0000256" key="2">
    <source>
        <dbReference type="ARBA" id="ARBA00022553"/>
    </source>
</evidence>
<feature type="compositionally biased region" description="Polar residues" evidence="9">
    <location>
        <begin position="639"/>
        <end position="657"/>
    </location>
</feature>
<dbReference type="Pfam" id="PF12130">
    <property type="entry name" value="bMERB_dom"/>
    <property type="match status" value="1"/>
</dbReference>
<evidence type="ECO:0000256" key="7">
    <source>
        <dbReference type="ARBA" id="ARBA00023054"/>
    </source>
</evidence>
<dbReference type="GO" id="GO:0005768">
    <property type="term" value="C:endosome"/>
    <property type="evidence" value="ECO:0007669"/>
    <property type="project" value="UniProtKB-SubCell"/>
</dbReference>
<dbReference type="RefSeq" id="XP_030752890.1">
    <property type="nucleotide sequence ID" value="XM_030897030.1"/>
</dbReference>
<evidence type="ECO:0000256" key="1">
    <source>
        <dbReference type="ARBA" id="ARBA00004177"/>
    </source>
</evidence>
<feature type="region of interest" description="Disordered" evidence="9">
    <location>
        <begin position="1233"/>
        <end position="1253"/>
    </location>
</feature>
<dbReference type="RefSeq" id="XP_030752881.1">
    <property type="nucleotide sequence ID" value="XM_030897021.1"/>
</dbReference>
<reference evidence="14 15" key="1">
    <citation type="submission" date="2025-04" db="UniProtKB">
        <authorList>
            <consortium name="RefSeq"/>
        </authorList>
    </citation>
    <scope>IDENTIFICATION</scope>
    <source>
        <tissue evidence="14 15">Gonads</tissue>
    </source>
</reference>
<feature type="compositionally biased region" description="Basic and acidic residues" evidence="9">
    <location>
        <begin position="671"/>
        <end position="680"/>
    </location>
</feature>
<proteinExistence type="predicted"/>
<sequence length="1253" mass="140722">MSERKGMKGLELWCRKMTEGYPGVKIENMTTSWRDGLAFCAIIHHFRPDLIDFDKLNKADIYHNNELAFRVAEHHLGIPALLEAEDMVEYEVPDKLSILTYMSQFYQTFEVQRGKSGARVAPKRPQSTPDHGIVSPASTSPPTKVQVTVGRARREPCAKCRLPVFIAERLNVGKLLYHRTCFKCARCQSQLTLANYYETESGEFCCEICPDEEKLISKKVPSEHSVLSRSMSDEEKSASLLSFSEAPDAYSTHFESALEFPVDSELKKKFTLTQSEGTEFSKARSTFFNSQIEDSSDSSNEDVPPDLPESKPPLLQTDLSEKNANSIVSDSSGFSSYKPDSNVISDSVSEQTNNHFVTKDNVSSSGGVSVRARMKLFENNDDNKSDVNRFSPTKKVPLTVVDKKQATVIALDDLEDFDNVSKKDIEIEDASLNESNNAPDRNVNNVIDLDEKTDKPKDYAIKLADKSHHNDIVLPVNVEKIDSECAKIVNEKPISISDDSVITVDDTNEEIETNHINKNDETHFSVDDSSVSIDENVIHESLSPSKPSANVGLLSNIDIFTSGSESSAEKITSKRKYYSAYEVHPSEQNNESLLSFNDDKEVSLTDANETFKSPIDENVSLELENNFSSLTSEDKPQYTIDNESEQSLSVTSTSAVPSSKEIDSSISQTINRRDETETIAEHQASGEIKMTETPESSKPPESEDLNPFGDEDDDNTVEASMGHTSLNPFGESDEEEKISPIPTPAPRPKKKINPTLEERELKETPEALAKIYMERISVNPFEDDEDEEVEVVPRKPLPSPRQKKKIIVPARISLNPFDSDEDEDQIVPVPKPRGANKSTFSSPPEPKPRDTLSVLSKSSHGGSNSSISSGSAFGSARKKKPAPRPPLPFRADHSGSSSLTTSPSQSLSQSPNLSGTIRSRKNKRAPPPPKASTPNPDTKNISDRLPSQISPIDSDSATTTIPTNEDVPKNKDVKDEENRNKQNINIGCDTQGTSDNDGVSVLNKSTLGRWKRKKGQAPTRPIPERRIVKTLPISEIRRELDTIEIQQQGLEKQGVRLEQIIREKCEGAESTPTDDVPIDVEDLILQLFEIVNEKNELFRRQAELMYLRRQQRLEEEHADVEYQIRCIMMQPEANKTDSDKTKEEALINRLLEIVERRNEIIECLEMDRVREAEEDNSISSQLNLYSLKRDSDKDQPEKDKKEKKKKLKKIKKIIPTLHRHKDKEREYKVDIDKDVDETETNSAEKKKKKKFLF</sequence>
<dbReference type="Pfam" id="PF00307">
    <property type="entry name" value="CH"/>
    <property type="match status" value="1"/>
</dbReference>
<dbReference type="InterPro" id="IPR050540">
    <property type="entry name" value="F-actin_Monoox_Mical"/>
</dbReference>
<keyword evidence="2" id="KW-0597">Phosphoprotein</keyword>
<dbReference type="Pfam" id="PF00412">
    <property type="entry name" value="LIM"/>
    <property type="match status" value="1"/>
</dbReference>
<dbReference type="PANTHER" id="PTHR23167:SF84">
    <property type="entry name" value="ALPHA ACTININ 3-RELATED"/>
    <property type="match status" value="1"/>
</dbReference>
<evidence type="ECO:0000256" key="4">
    <source>
        <dbReference type="ARBA" id="ARBA00022753"/>
    </source>
</evidence>
<keyword evidence="7" id="KW-0175">Coiled coil</keyword>
<dbReference type="PROSITE" id="PS50021">
    <property type="entry name" value="CH"/>
    <property type="match status" value="1"/>
</dbReference>
<feature type="region of interest" description="Disordered" evidence="9">
    <location>
        <begin position="117"/>
        <end position="144"/>
    </location>
</feature>
<feature type="compositionally biased region" description="Basic and acidic residues" evidence="9">
    <location>
        <begin position="1187"/>
        <end position="1200"/>
    </location>
</feature>
<evidence type="ECO:0000259" key="10">
    <source>
        <dbReference type="PROSITE" id="PS50021"/>
    </source>
</evidence>
<name>A0A6J2XP87_SITOR</name>
<feature type="region of interest" description="Disordered" evidence="9">
    <location>
        <begin position="1181"/>
        <end position="1208"/>
    </location>
</feature>
<dbReference type="Gene3D" id="1.10.418.10">
    <property type="entry name" value="Calponin-like domain"/>
    <property type="match status" value="1"/>
</dbReference>
<feature type="compositionally biased region" description="Polar residues" evidence="9">
    <location>
        <begin position="322"/>
        <end position="336"/>
    </location>
</feature>
<keyword evidence="3 8" id="KW-0479">Metal-binding</keyword>
<dbReference type="KEGG" id="soy:115879954"/>
<dbReference type="Proteomes" id="UP000504635">
    <property type="component" value="Unplaced"/>
</dbReference>
<feature type="region of interest" description="Disordered" evidence="9">
    <location>
        <begin position="778"/>
        <end position="1000"/>
    </location>
</feature>
<gene>
    <name evidence="14 15" type="primary">LOC115879954</name>
</gene>
<dbReference type="OrthoDB" id="10017054at2759"/>
<protein>
    <submittedName>
        <fullName evidence="14 15">MICAL-like protein 1 isoform X1</fullName>
    </submittedName>
</protein>
<dbReference type="InterPro" id="IPR001715">
    <property type="entry name" value="CH_dom"/>
</dbReference>
<dbReference type="InterPro" id="IPR001781">
    <property type="entry name" value="Znf_LIM"/>
</dbReference>
<dbReference type="SMART" id="SM00033">
    <property type="entry name" value="CH"/>
    <property type="match status" value="1"/>
</dbReference>
<dbReference type="PANTHER" id="PTHR23167">
    <property type="entry name" value="CALPONIN HOMOLOGY DOMAIN-CONTAINING PROTEIN DDB_G0272472-RELATED"/>
    <property type="match status" value="1"/>
</dbReference>
<evidence type="ECO:0000256" key="6">
    <source>
        <dbReference type="ARBA" id="ARBA00023038"/>
    </source>
</evidence>
<keyword evidence="13" id="KW-1185">Reference proteome</keyword>
<dbReference type="GeneID" id="115879954"/>
<dbReference type="AlphaFoldDB" id="A0A6J2XP87"/>